<proteinExistence type="predicted"/>
<keyword evidence="4" id="KW-0808">Transferase</keyword>
<dbReference type="InterPro" id="IPR000014">
    <property type="entry name" value="PAS"/>
</dbReference>
<reference evidence="11 12" key="1">
    <citation type="submission" date="2017-12" db="EMBL/GenBank/DDBJ databases">
        <title>The genome sequence of Caulobacter flavus CGMCC1 15093.</title>
        <authorList>
            <person name="Gao J."/>
            <person name="Mao X."/>
            <person name="Sun J."/>
        </authorList>
    </citation>
    <scope>NUCLEOTIDE SEQUENCE [LARGE SCALE GENOMIC DNA]</scope>
    <source>
        <strain evidence="11 12">CGMCC1 15093</strain>
    </source>
</reference>
<evidence type="ECO:0000313" key="10">
    <source>
        <dbReference type="EMBL" id="AYV48582.1"/>
    </source>
</evidence>
<comment type="catalytic activity">
    <reaction evidence="1">
        <text>ATP + protein L-histidine = ADP + protein N-phospho-L-histidine.</text>
        <dbReference type="EC" id="2.7.13.3"/>
    </reaction>
</comment>
<keyword evidence="5" id="KW-0547">Nucleotide-binding</keyword>
<keyword evidence="3" id="KW-0597">Phosphoprotein</keyword>
<reference evidence="10 13" key="2">
    <citation type="submission" date="2018-01" db="EMBL/GenBank/DDBJ databases">
        <title>Complete genome sequence of Caulobacter flavus RHGG3.</title>
        <authorList>
            <person name="Yang E."/>
        </authorList>
    </citation>
    <scope>NUCLEOTIDE SEQUENCE [LARGE SCALE GENOMIC DNA]</scope>
    <source>
        <strain evidence="10 13">RHGG3</strain>
    </source>
</reference>
<dbReference type="CDD" id="cd00130">
    <property type="entry name" value="PAS"/>
    <property type="match status" value="1"/>
</dbReference>
<sequence>MLDSNDYELARLIVENARDYAIFTMDGEGQITRWSKGAENVLGYTHAEAVGMNFATLFTASDREAGSDKTELERALVLGRAEDTRWHLRRSGERFWANGVTMAIETPGSKGLLKILRDETPAKLAEDQRILLLNELNHRIKNTLAVIQSIAEQTLRTRSGDDQARRSLVDRIIAVSQAHDVLVEQNWAGADLAVIVRQALAPHRSGGALVTMDGPEVRLGSQQAVSMSLIVHELATNAIKYGALSTSAGQVAVSWNLAHDQCGARHLTFLWQERHGPSVSAPAQQGFGSRMIARAFHDGGGQARLEFPPEGVRCVIVTPLAGGRGRQAAPRWAKPRRPGLNSGLTAPEAETATRAGPRTYDRRALLRFAHRVGHDRATRSNRLRRARRRIAGGLVFDLGIELRA</sequence>
<accession>A0A2N5CP26</accession>
<dbReference type="AlphaFoldDB" id="A0A2N5CP26"/>
<keyword evidence="7" id="KW-0067">ATP-binding</keyword>
<dbReference type="Pfam" id="PF07536">
    <property type="entry name" value="HWE_HK"/>
    <property type="match status" value="1"/>
</dbReference>
<evidence type="ECO:0000259" key="9">
    <source>
        <dbReference type="PROSITE" id="PS50112"/>
    </source>
</evidence>
<dbReference type="Proteomes" id="UP000234483">
    <property type="component" value="Unassembled WGS sequence"/>
</dbReference>
<evidence type="ECO:0000256" key="1">
    <source>
        <dbReference type="ARBA" id="ARBA00000085"/>
    </source>
</evidence>
<dbReference type="EMBL" id="PJRQ01000041">
    <property type="protein sequence ID" value="PLR08701.1"/>
    <property type="molecule type" value="Genomic_DNA"/>
</dbReference>
<dbReference type="PROSITE" id="PS50112">
    <property type="entry name" value="PAS"/>
    <property type="match status" value="1"/>
</dbReference>
<evidence type="ECO:0000256" key="8">
    <source>
        <dbReference type="SAM" id="MobiDB-lite"/>
    </source>
</evidence>
<name>A0A2N5CP26_9CAUL</name>
<dbReference type="SMART" id="SM00911">
    <property type="entry name" value="HWE_HK"/>
    <property type="match status" value="1"/>
</dbReference>
<keyword evidence="6 11" id="KW-0418">Kinase</keyword>
<evidence type="ECO:0000256" key="2">
    <source>
        <dbReference type="ARBA" id="ARBA00012438"/>
    </source>
</evidence>
<dbReference type="Pfam" id="PF13426">
    <property type="entry name" value="PAS_9"/>
    <property type="match status" value="1"/>
</dbReference>
<dbReference type="PANTHER" id="PTHR41523">
    <property type="entry name" value="TWO-COMPONENT SYSTEM SENSOR PROTEIN"/>
    <property type="match status" value="1"/>
</dbReference>
<evidence type="ECO:0000256" key="7">
    <source>
        <dbReference type="ARBA" id="ARBA00022840"/>
    </source>
</evidence>
<feature type="domain" description="PAS" evidence="9">
    <location>
        <begin position="6"/>
        <end position="79"/>
    </location>
</feature>
<gene>
    <name evidence="10" type="ORF">C1707_21240</name>
    <name evidence="11" type="ORF">CFHF_19825</name>
</gene>
<dbReference type="OrthoDB" id="9760752at2"/>
<dbReference type="InterPro" id="IPR036890">
    <property type="entry name" value="HATPase_C_sf"/>
</dbReference>
<dbReference type="InterPro" id="IPR035965">
    <property type="entry name" value="PAS-like_dom_sf"/>
</dbReference>
<dbReference type="SUPFAM" id="SSF55785">
    <property type="entry name" value="PYP-like sensor domain (PAS domain)"/>
    <property type="match status" value="1"/>
</dbReference>
<dbReference type="GO" id="GO:0004673">
    <property type="term" value="F:protein histidine kinase activity"/>
    <property type="evidence" value="ECO:0007669"/>
    <property type="project" value="UniProtKB-EC"/>
</dbReference>
<feature type="region of interest" description="Disordered" evidence="8">
    <location>
        <begin position="326"/>
        <end position="357"/>
    </location>
</feature>
<dbReference type="Gene3D" id="3.30.565.10">
    <property type="entry name" value="Histidine kinase-like ATPase, C-terminal domain"/>
    <property type="match status" value="1"/>
</dbReference>
<evidence type="ECO:0000256" key="5">
    <source>
        <dbReference type="ARBA" id="ARBA00022741"/>
    </source>
</evidence>
<keyword evidence="13" id="KW-1185">Reference proteome</keyword>
<dbReference type="EMBL" id="CP026100">
    <property type="protein sequence ID" value="AYV48582.1"/>
    <property type="molecule type" value="Genomic_DNA"/>
</dbReference>
<dbReference type="InterPro" id="IPR011102">
    <property type="entry name" value="Sig_transdc_His_kinase_HWE"/>
</dbReference>
<evidence type="ECO:0000313" key="13">
    <source>
        <dbReference type="Proteomes" id="UP000281192"/>
    </source>
</evidence>
<evidence type="ECO:0000313" key="12">
    <source>
        <dbReference type="Proteomes" id="UP000234483"/>
    </source>
</evidence>
<protein>
    <recommendedName>
        <fullName evidence="2">histidine kinase</fullName>
        <ecNumber evidence="2">2.7.13.3</ecNumber>
    </recommendedName>
</protein>
<dbReference type="KEGG" id="cfh:C1707_21240"/>
<dbReference type="Gene3D" id="3.30.450.20">
    <property type="entry name" value="PAS domain"/>
    <property type="match status" value="1"/>
</dbReference>
<dbReference type="Proteomes" id="UP000281192">
    <property type="component" value="Chromosome"/>
</dbReference>
<dbReference type="SMART" id="SM00091">
    <property type="entry name" value="PAS"/>
    <property type="match status" value="1"/>
</dbReference>
<dbReference type="EC" id="2.7.13.3" evidence="2"/>
<dbReference type="GO" id="GO:0005524">
    <property type="term" value="F:ATP binding"/>
    <property type="evidence" value="ECO:0007669"/>
    <property type="project" value="UniProtKB-KW"/>
</dbReference>
<evidence type="ECO:0000256" key="4">
    <source>
        <dbReference type="ARBA" id="ARBA00022679"/>
    </source>
</evidence>
<evidence type="ECO:0000256" key="6">
    <source>
        <dbReference type="ARBA" id="ARBA00022777"/>
    </source>
</evidence>
<dbReference type="PANTHER" id="PTHR41523:SF8">
    <property type="entry name" value="ETHYLENE RESPONSE SENSOR PROTEIN"/>
    <property type="match status" value="1"/>
</dbReference>
<evidence type="ECO:0000256" key="3">
    <source>
        <dbReference type="ARBA" id="ARBA00022553"/>
    </source>
</evidence>
<dbReference type="NCBIfam" id="TIGR00229">
    <property type="entry name" value="sensory_box"/>
    <property type="match status" value="1"/>
</dbReference>
<organism evidence="11 12">
    <name type="scientific">Caulobacter flavus</name>
    <dbReference type="NCBI Taxonomy" id="1679497"/>
    <lineage>
        <taxon>Bacteria</taxon>
        <taxon>Pseudomonadati</taxon>
        <taxon>Pseudomonadota</taxon>
        <taxon>Alphaproteobacteria</taxon>
        <taxon>Caulobacterales</taxon>
        <taxon>Caulobacteraceae</taxon>
        <taxon>Caulobacter</taxon>
    </lineage>
</organism>
<evidence type="ECO:0000313" key="11">
    <source>
        <dbReference type="EMBL" id="PLR08701.1"/>
    </source>
</evidence>